<evidence type="ECO:0000313" key="3">
    <source>
        <dbReference type="EMBL" id="AFM17051.1"/>
    </source>
</evidence>
<gene>
    <name evidence="3" type="ordered locus">Mycch_2276</name>
</gene>
<dbReference type="AlphaFoldDB" id="I4BIE4"/>
<dbReference type="SUPFAM" id="SSF52402">
    <property type="entry name" value="Adenine nucleotide alpha hydrolases-like"/>
    <property type="match status" value="2"/>
</dbReference>
<dbReference type="HOGENOM" id="CLU_049301_2_3_11"/>
<dbReference type="PANTHER" id="PTHR46268:SF6">
    <property type="entry name" value="UNIVERSAL STRESS PROTEIN UP12"/>
    <property type="match status" value="1"/>
</dbReference>
<dbReference type="PANTHER" id="PTHR46268">
    <property type="entry name" value="STRESS RESPONSE PROTEIN NHAX"/>
    <property type="match status" value="1"/>
</dbReference>
<proteinExistence type="inferred from homology"/>
<evidence type="ECO:0000313" key="4">
    <source>
        <dbReference type="Proteomes" id="UP000006057"/>
    </source>
</evidence>
<dbReference type="EMBL" id="CP003053">
    <property type="protein sequence ID" value="AFM17051.1"/>
    <property type="molecule type" value="Genomic_DNA"/>
</dbReference>
<dbReference type="RefSeq" id="WP_014815531.1">
    <property type="nucleotide sequence ID" value="NC_018027.1"/>
</dbReference>
<dbReference type="STRING" id="710421.Mycch_2276"/>
<dbReference type="OrthoDB" id="3174546at2"/>
<dbReference type="Gene3D" id="3.40.50.620">
    <property type="entry name" value="HUPs"/>
    <property type="match status" value="2"/>
</dbReference>
<dbReference type="InterPro" id="IPR006016">
    <property type="entry name" value="UspA"/>
</dbReference>
<sequence length="274" mass="29110">MLGANPAPSVVVGVDGSPAAVDAALWAIDEAIDRDIPLRLVYVIDSTGHDVVDPQDQARRMATADIAVRYVLTAVESTERPVKIEVEILQGRPVEALLEAARSATMLCVGARGLKHATRGRIGSTAAALAAAAQCPVAVVRAHKPHSAVSRAIVVEVSDNQAESAVLRLGLEEARRRGAPVRVLTPARIPSDALSRWERRLAEWRRHFPDVEVTSVKLHGDTLDYLAAHAPAIQLVVTDRGRCGSVGKLIGAPGNAALRDTDCSILVCDPHNAL</sequence>
<dbReference type="InterPro" id="IPR014729">
    <property type="entry name" value="Rossmann-like_a/b/a_fold"/>
</dbReference>
<dbReference type="PATRIC" id="fig|710421.3.peg.2272"/>
<name>I4BIE4_MYCCN</name>
<comment type="similarity">
    <text evidence="1">Belongs to the universal stress protein A family.</text>
</comment>
<accession>I4BIE4</accession>
<dbReference type="Pfam" id="PF00582">
    <property type="entry name" value="Usp"/>
    <property type="match status" value="1"/>
</dbReference>
<keyword evidence="4" id="KW-1185">Reference proteome</keyword>
<evidence type="ECO:0000259" key="2">
    <source>
        <dbReference type="Pfam" id="PF00582"/>
    </source>
</evidence>
<dbReference type="KEGG" id="mcb:Mycch_2276"/>
<evidence type="ECO:0000256" key="1">
    <source>
        <dbReference type="ARBA" id="ARBA00008791"/>
    </source>
</evidence>
<protein>
    <submittedName>
        <fullName evidence="3">Universal stress protein UspA-like protein</fullName>
    </submittedName>
</protein>
<dbReference type="InterPro" id="IPR006015">
    <property type="entry name" value="Universal_stress_UspA"/>
</dbReference>
<organism evidence="3 4">
    <name type="scientific">Mycolicibacterium chubuense (strain NBB4)</name>
    <name type="common">Mycobacterium chubuense</name>
    <dbReference type="NCBI Taxonomy" id="710421"/>
    <lineage>
        <taxon>Bacteria</taxon>
        <taxon>Bacillati</taxon>
        <taxon>Actinomycetota</taxon>
        <taxon>Actinomycetes</taxon>
        <taxon>Mycobacteriales</taxon>
        <taxon>Mycobacteriaceae</taxon>
        <taxon>Mycolicibacterium</taxon>
    </lineage>
</organism>
<reference evidence="3 4" key="1">
    <citation type="submission" date="2012-06" db="EMBL/GenBank/DDBJ databases">
        <title>Complete sequence of chromosome of Mycobacterium chubuense NBB4.</title>
        <authorList>
            <consortium name="US DOE Joint Genome Institute"/>
            <person name="Lucas S."/>
            <person name="Han J."/>
            <person name="Lapidus A."/>
            <person name="Cheng J.-F."/>
            <person name="Goodwin L."/>
            <person name="Pitluck S."/>
            <person name="Peters L."/>
            <person name="Mikhailova N."/>
            <person name="Teshima H."/>
            <person name="Detter J.C."/>
            <person name="Han C."/>
            <person name="Tapia R."/>
            <person name="Land M."/>
            <person name="Hauser L."/>
            <person name="Kyrpides N."/>
            <person name="Ivanova N."/>
            <person name="Pagani I."/>
            <person name="Mattes T."/>
            <person name="Holmes A."/>
            <person name="Rutledge P."/>
            <person name="Paulsen I."/>
            <person name="Coleman N."/>
            <person name="Woyke T."/>
        </authorList>
    </citation>
    <scope>NUCLEOTIDE SEQUENCE [LARGE SCALE GENOMIC DNA]</scope>
    <source>
        <strain evidence="3 4">NBB4</strain>
    </source>
</reference>
<dbReference type="Proteomes" id="UP000006057">
    <property type="component" value="Chromosome"/>
</dbReference>
<dbReference type="eggNOG" id="COG0589">
    <property type="taxonomic scope" value="Bacteria"/>
</dbReference>
<dbReference type="PRINTS" id="PR01438">
    <property type="entry name" value="UNVRSLSTRESS"/>
</dbReference>
<feature type="domain" description="UspA" evidence="2">
    <location>
        <begin position="10"/>
        <end position="141"/>
    </location>
</feature>